<dbReference type="Proteomes" id="UP000675881">
    <property type="component" value="Chromosome 5"/>
</dbReference>
<name>A0A7R8H8R7_LEPSM</name>
<keyword evidence="2" id="KW-1185">Reference proteome</keyword>
<protein>
    <submittedName>
        <fullName evidence="1">(salmon louse) hypothetical protein</fullName>
    </submittedName>
</protein>
<evidence type="ECO:0000313" key="1">
    <source>
        <dbReference type="EMBL" id="CAF2935695.1"/>
    </source>
</evidence>
<dbReference type="AlphaFoldDB" id="A0A7R8H8R7"/>
<gene>
    <name evidence="1" type="ORF">LSAA_10332</name>
</gene>
<organism evidence="1 2">
    <name type="scientific">Lepeophtheirus salmonis</name>
    <name type="common">Salmon louse</name>
    <name type="synonym">Caligus salmonis</name>
    <dbReference type="NCBI Taxonomy" id="72036"/>
    <lineage>
        <taxon>Eukaryota</taxon>
        <taxon>Metazoa</taxon>
        <taxon>Ecdysozoa</taxon>
        <taxon>Arthropoda</taxon>
        <taxon>Crustacea</taxon>
        <taxon>Multicrustacea</taxon>
        <taxon>Hexanauplia</taxon>
        <taxon>Copepoda</taxon>
        <taxon>Siphonostomatoida</taxon>
        <taxon>Caligidae</taxon>
        <taxon>Lepeophtheirus</taxon>
    </lineage>
</organism>
<proteinExistence type="predicted"/>
<evidence type="ECO:0000313" key="2">
    <source>
        <dbReference type="Proteomes" id="UP000675881"/>
    </source>
</evidence>
<accession>A0A7R8H8R7</accession>
<dbReference type="EMBL" id="HG994584">
    <property type="protein sequence ID" value="CAF2935695.1"/>
    <property type="molecule type" value="Genomic_DNA"/>
</dbReference>
<sequence length="109" mass="12477">MWYFKIEHNSAFSSPEFPRPRQAQFFSTLLEATPGSVVGVISPPYEGELKVWLANKVFFSLATVRRNNLPNCKLQAEKDMKSCGKCFFLPRWFQASMVSIYLAYNGSKV</sequence>
<reference evidence="1" key="1">
    <citation type="submission" date="2021-02" db="EMBL/GenBank/DDBJ databases">
        <authorList>
            <person name="Bekaert M."/>
        </authorList>
    </citation>
    <scope>NUCLEOTIDE SEQUENCE</scope>
    <source>
        <strain evidence="1">IoA-00</strain>
    </source>
</reference>